<dbReference type="AlphaFoldDB" id="A0A381TEP2"/>
<dbReference type="InterPro" id="IPR001093">
    <property type="entry name" value="IMP_DH_GMPRt"/>
</dbReference>
<gene>
    <name evidence="3" type="ORF">METZ01_LOCUS66061</name>
</gene>
<proteinExistence type="inferred from homology"/>
<dbReference type="SUPFAM" id="SSF51412">
    <property type="entry name" value="Inosine monophosphate dehydrogenase (IMPDH)"/>
    <property type="match status" value="1"/>
</dbReference>
<dbReference type="PANTHER" id="PTHR11911">
    <property type="entry name" value="INOSINE-5-MONOPHOSPHATE DEHYDROGENASE RELATED"/>
    <property type="match status" value="1"/>
</dbReference>
<sequence>AEATKLVPEGIEGMVPYRGSVRNSVHQIIGGLRASMGYCGVETIPDFHKKSKFIQITSAGIKEGHPHEVKIIKEAPNYQILDE</sequence>
<evidence type="ECO:0000313" key="3">
    <source>
        <dbReference type="EMBL" id="SVA13207.1"/>
    </source>
</evidence>
<dbReference type="InterPro" id="IPR013785">
    <property type="entry name" value="Aldolase_TIM"/>
</dbReference>
<reference evidence="3" key="1">
    <citation type="submission" date="2018-05" db="EMBL/GenBank/DDBJ databases">
        <authorList>
            <person name="Lanie J.A."/>
            <person name="Ng W.-L."/>
            <person name="Kazmierczak K.M."/>
            <person name="Andrzejewski T.M."/>
            <person name="Davidsen T.M."/>
            <person name="Wayne K.J."/>
            <person name="Tettelin H."/>
            <person name="Glass J.I."/>
            <person name="Rusch D."/>
            <person name="Podicherti R."/>
            <person name="Tsui H.-C.T."/>
            <person name="Winkler M.E."/>
        </authorList>
    </citation>
    <scope>NUCLEOTIDE SEQUENCE</scope>
</reference>
<feature type="non-terminal residue" evidence="3">
    <location>
        <position position="1"/>
    </location>
</feature>
<dbReference type="PANTHER" id="PTHR11911:SF111">
    <property type="entry name" value="INOSINE-5'-MONOPHOSPHATE DEHYDROGENASE"/>
    <property type="match status" value="1"/>
</dbReference>
<dbReference type="GO" id="GO:0003938">
    <property type="term" value="F:IMP dehydrogenase activity"/>
    <property type="evidence" value="ECO:0007669"/>
    <property type="project" value="InterPro"/>
</dbReference>
<dbReference type="GO" id="GO:0006183">
    <property type="term" value="P:GTP biosynthetic process"/>
    <property type="evidence" value="ECO:0007669"/>
    <property type="project" value="TreeGrafter"/>
</dbReference>
<comment type="similarity">
    <text evidence="1">Belongs to the IMPDH/GMPR family.</text>
</comment>
<feature type="domain" description="IMP dehydrogenase/GMP reductase" evidence="2">
    <location>
        <begin position="4"/>
        <end position="67"/>
    </location>
</feature>
<evidence type="ECO:0000256" key="1">
    <source>
        <dbReference type="ARBA" id="ARBA00005502"/>
    </source>
</evidence>
<accession>A0A381TEP2</accession>
<protein>
    <recommendedName>
        <fullName evidence="2">IMP dehydrogenase/GMP reductase domain-containing protein</fullName>
    </recommendedName>
</protein>
<dbReference type="InterPro" id="IPR005990">
    <property type="entry name" value="IMP_DH"/>
</dbReference>
<dbReference type="Gene3D" id="3.20.20.70">
    <property type="entry name" value="Aldolase class I"/>
    <property type="match status" value="1"/>
</dbReference>
<name>A0A381TEP2_9ZZZZ</name>
<organism evidence="3">
    <name type="scientific">marine metagenome</name>
    <dbReference type="NCBI Taxonomy" id="408172"/>
    <lineage>
        <taxon>unclassified sequences</taxon>
        <taxon>metagenomes</taxon>
        <taxon>ecological metagenomes</taxon>
    </lineage>
</organism>
<evidence type="ECO:0000259" key="2">
    <source>
        <dbReference type="Pfam" id="PF00478"/>
    </source>
</evidence>
<dbReference type="Pfam" id="PF00478">
    <property type="entry name" value="IMPDH"/>
    <property type="match status" value="1"/>
</dbReference>
<dbReference type="EMBL" id="UINC01004288">
    <property type="protein sequence ID" value="SVA13207.1"/>
    <property type="molecule type" value="Genomic_DNA"/>
</dbReference>
<dbReference type="SMART" id="SM01240">
    <property type="entry name" value="IMPDH"/>
    <property type="match status" value="1"/>
</dbReference>